<feature type="region of interest" description="Disordered" evidence="3">
    <location>
        <begin position="205"/>
        <end position="239"/>
    </location>
</feature>
<evidence type="ECO:0000256" key="1">
    <source>
        <dbReference type="ARBA" id="ARBA00023125"/>
    </source>
</evidence>
<dbReference type="PROSITE" id="PS50937">
    <property type="entry name" value="HTH_MERR_2"/>
    <property type="match status" value="1"/>
</dbReference>
<reference evidence="5 6" key="1">
    <citation type="submission" date="2020-07" db="EMBL/GenBank/DDBJ databases">
        <title>Sequencing the genomes of 1000 actinobacteria strains.</title>
        <authorList>
            <person name="Klenk H.-P."/>
        </authorList>
    </citation>
    <scope>NUCLEOTIDE SEQUENCE [LARGE SCALE GENOMIC DNA]</scope>
    <source>
        <strain evidence="5 6">DSM 44121</strain>
    </source>
</reference>
<dbReference type="InterPro" id="IPR000551">
    <property type="entry name" value="MerR-type_HTH_dom"/>
</dbReference>
<dbReference type="Gene3D" id="1.10.1660.10">
    <property type="match status" value="1"/>
</dbReference>
<dbReference type="PRINTS" id="PR00040">
    <property type="entry name" value="HTHMERR"/>
</dbReference>
<feature type="domain" description="HTH merR-type" evidence="4">
    <location>
        <begin position="1"/>
        <end position="70"/>
    </location>
</feature>
<accession>A0A7W3PDP9</accession>
<gene>
    <name evidence="5" type="ORF">FHX71_002112</name>
</gene>
<evidence type="ECO:0000256" key="2">
    <source>
        <dbReference type="SAM" id="Coils"/>
    </source>
</evidence>
<sequence length="289" mass="31251">MLTIAQVAAYVGVTARAVRHYHAVGLLPEPERDHSGYRRYGAQDVVDLIRVKILADAGVPLARVQELLRATEEEFTAAVAEIDARLRSEIEERERHRERIARLAAGDSLALPPEGTAYLDRWRELGVPERVVAIERDSWILTLAAYPPEQVAAAMADKGLLLDDAEFVDLLRSIGEGIDWAPDDPRLPGLADKVAAVLDRHAGWSGGGAGSAPGGGVGEGSGAGSRDGTGGEAGGASSEMERGLVEMFDSLALDSIPAGRRLESLLEERGWRGWTRQQRVQPRPRPYQP</sequence>
<name>A0A7W3PDP9_9MICO</name>
<evidence type="ECO:0000259" key="4">
    <source>
        <dbReference type="PROSITE" id="PS50937"/>
    </source>
</evidence>
<dbReference type="InterPro" id="IPR009061">
    <property type="entry name" value="DNA-bd_dom_put_sf"/>
</dbReference>
<keyword evidence="1 5" id="KW-0238">DNA-binding</keyword>
<dbReference type="Proteomes" id="UP000540568">
    <property type="component" value="Unassembled WGS sequence"/>
</dbReference>
<evidence type="ECO:0000313" key="5">
    <source>
        <dbReference type="EMBL" id="MBA8808170.1"/>
    </source>
</evidence>
<keyword evidence="2" id="KW-0175">Coiled coil</keyword>
<dbReference type="InterPro" id="IPR047057">
    <property type="entry name" value="MerR_fam"/>
</dbReference>
<dbReference type="RefSeq" id="WP_182616012.1">
    <property type="nucleotide sequence ID" value="NZ_BAAATF010000003.1"/>
</dbReference>
<feature type="coiled-coil region" evidence="2">
    <location>
        <begin position="61"/>
        <end position="99"/>
    </location>
</feature>
<dbReference type="GO" id="GO:0003677">
    <property type="term" value="F:DNA binding"/>
    <property type="evidence" value="ECO:0007669"/>
    <property type="project" value="UniProtKB-KW"/>
</dbReference>
<protein>
    <submittedName>
        <fullName evidence="5">DNA-binding transcriptional MerR regulator</fullName>
    </submittedName>
</protein>
<evidence type="ECO:0000313" key="6">
    <source>
        <dbReference type="Proteomes" id="UP000540568"/>
    </source>
</evidence>
<feature type="region of interest" description="Disordered" evidence="3">
    <location>
        <begin position="267"/>
        <end position="289"/>
    </location>
</feature>
<keyword evidence="6" id="KW-1185">Reference proteome</keyword>
<dbReference type="PANTHER" id="PTHR30204:SF93">
    <property type="entry name" value="HTH MERR-TYPE DOMAIN-CONTAINING PROTEIN"/>
    <property type="match status" value="1"/>
</dbReference>
<evidence type="ECO:0000256" key="3">
    <source>
        <dbReference type="SAM" id="MobiDB-lite"/>
    </source>
</evidence>
<proteinExistence type="predicted"/>
<dbReference type="PANTHER" id="PTHR30204">
    <property type="entry name" value="REDOX-CYCLING DRUG-SENSING TRANSCRIPTIONAL ACTIVATOR SOXR"/>
    <property type="match status" value="1"/>
</dbReference>
<dbReference type="EMBL" id="JACGWV010000001">
    <property type="protein sequence ID" value="MBA8808170.1"/>
    <property type="molecule type" value="Genomic_DNA"/>
</dbReference>
<dbReference type="SUPFAM" id="SSF46955">
    <property type="entry name" value="Putative DNA-binding domain"/>
    <property type="match status" value="1"/>
</dbReference>
<dbReference type="Pfam" id="PF13411">
    <property type="entry name" value="MerR_1"/>
    <property type="match status" value="1"/>
</dbReference>
<dbReference type="SMART" id="SM00422">
    <property type="entry name" value="HTH_MERR"/>
    <property type="match status" value="1"/>
</dbReference>
<dbReference type="CDD" id="cd00592">
    <property type="entry name" value="HTH_MerR-like"/>
    <property type="match status" value="1"/>
</dbReference>
<dbReference type="AlphaFoldDB" id="A0A7W3PDP9"/>
<comment type="caution">
    <text evidence="5">The sequence shown here is derived from an EMBL/GenBank/DDBJ whole genome shotgun (WGS) entry which is preliminary data.</text>
</comment>
<dbReference type="GO" id="GO:0003700">
    <property type="term" value="F:DNA-binding transcription factor activity"/>
    <property type="evidence" value="ECO:0007669"/>
    <property type="project" value="InterPro"/>
</dbReference>
<feature type="compositionally biased region" description="Gly residues" evidence="3">
    <location>
        <begin position="205"/>
        <end position="234"/>
    </location>
</feature>
<organism evidence="5 6">
    <name type="scientific">Promicromonospora sukumoe</name>
    <dbReference type="NCBI Taxonomy" id="88382"/>
    <lineage>
        <taxon>Bacteria</taxon>
        <taxon>Bacillati</taxon>
        <taxon>Actinomycetota</taxon>
        <taxon>Actinomycetes</taxon>
        <taxon>Micrococcales</taxon>
        <taxon>Promicromonosporaceae</taxon>
        <taxon>Promicromonospora</taxon>
    </lineage>
</organism>